<accession>A0A644Y569</accession>
<proteinExistence type="predicted"/>
<sequence>MQVAVNRHGGHRAGFKHDDPARIRRKRRFVFRPFQRTDRHHRPLHHKLADAAHQYGAAKALRERKGEFCHYARFFRRGGAKNWHIRALGKHA</sequence>
<dbReference type="AlphaFoldDB" id="A0A644Y569"/>
<protein>
    <submittedName>
        <fullName evidence="1">Uncharacterized protein</fullName>
    </submittedName>
</protein>
<evidence type="ECO:0000313" key="1">
    <source>
        <dbReference type="EMBL" id="MPM23590.1"/>
    </source>
</evidence>
<dbReference type="EMBL" id="VSSQ01004066">
    <property type="protein sequence ID" value="MPM23590.1"/>
    <property type="molecule type" value="Genomic_DNA"/>
</dbReference>
<gene>
    <name evidence="1" type="ORF">SDC9_70064</name>
</gene>
<organism evidence="1">
    <name type="scientific">bioreactor metagenome</name>
    <dbReference type="NCBI Taxonomy" id="1076179"/>
    <lineage>
        <taxon>unclassified sequences</taxon>
        <taxon>metagenomes</taxon>
        <taxon>ecological metagenomes</taxon>
    </lineage>
</organism>
<comment type="caution">
    <text evidence="1">The sequence shown here is derived from an EMBL/GenBank/DDBJ whole genome shotgun (WGS) entry which is preliminary data.</text>
</comment>
<name>A0A644Y569_9ZZZZ</name>
<reference evidence="1" key="1">
    <citation type="submission" date="2019-08" db="EMBL/GenBank/DDBJ databases">
        <authorList>
            <person name="Kucharzyk K."/>
            <person name="Murdoch R.W."/>
            <person name="Higgins S."/>
            <person name="Loffler F."/>
        </authorList>
    </citation>
    <scope>NUCLEOTIDE SEQUENCE</scope>
</reference>